<dbReference type="RefSeq" id="WP_007959090.1">
    <property type="nucleotide sequence ID" value="NZ_CP010978.1"/>
</dbReference>
<reference evidence="2" key="2">
    <citation type="submission" date="2015-02" db="EMBL/GenBank/DDBJ databases">
        <title>Complete Genome Sequence of Pelosinus fermentans JBW45.</title>
        <authorList>
            <person name="De Leon K.B."/>
            <person name="Utturkar S.M."/>
            <person name="Camilleri L.B."/>
            <person name="Arkin A.P."/>
            <person name="Fields M.W."/>
            <person name="Brown S.D."/>
            <person name="Wall J.D."/>
        </authorList>
    </citation>
    <scope>NUCLEOTIDE SEQUENCE [LARGE SCALE GENOMIC DNA]</scope>
    <source>
        <strain evidence="2">JBW45</strain>
    </source>
</reference>
<dbReference type="PANTHER" id="PTHR43300">
    <property type="entry name" value="ACETYLTRANSFERASE"/>
    <property type="match status" value="1"/>
</dbReference>
<dbReference type="AlphaFoldDB" id="I8TS14"/>
<reference evidence="1 2" key="1">
    <citation type="journal article" date="2015" name="Genome Announc.">
        <title>Complete Genome Sequence of Pelosinus fermentans JBW45, a Member of a Remarkably Competitive Group of Negativicutes in the Firmicutes Phylum.</title>
        <authorList>
            <person name="De Leon K.B."/>
            <person name="Utturkar S.M."/>
            <person name="Camilleri L.B."/>
            <person name="Elias D.A."/>
            <person name="Arkin A.P."/>
            <person name="Fields M.W."/>
            <person name="Brown S.D."/>
            <person name="Wall J.D."/>
        </authorList>
    </citation>
    <scope>NUCLEOTIDE SEQUENCE [LARGE SCALE GENOMIC DNA]</scope>
    <source>
        <strain evidence="1 2">JBW45</strain>
    </source>
</reference>
<name>I8TS14_9FIRM</name>
<proteinExistence type="predicted"/>
<dbReference type="KEGG" id="pft:JBW_00667"/>
<evidence type="ECO:0000313" key="1">
    <source>
        <dbReference type="EMBL" id="AJQ26019.1"/>
    </source>
</evidence>
<keyword evidence="1" id="KW-0808">Transferase</keyword>
<dbReference type="Gene3D" id="2.160.10.10">
    <property type="entry name" value="Hexapeptide repeat proteins"/>
    <property type="match status" value="1"/>
</dbReference>
<dbReference type="EMBL" id="CP010978">
    <property type="protein sequence ID" value="AJQ26019.1"/>
    <property type="molecule type" value="Genomic_DNA"/>
</dbReference>
<protein>
    <submittedName>
        <fullName evidence="1">Transferase hexapeptide repeat containing protein</fullName>
    </submittedName>
</protein>
<evidence type="ECO:0000313" key="2">
    <source>
        <dbReference type="Proteomes" id="UP000005361"/>
    </source>
</evidence>
<dbReference type="STRING" id="1192197.JBW_00667"/>
<dbReference type="CDD" id="cd03349">
    <property type="entry name" value="LbH_XAT"/>
    <property type="match status" value="1"/>
</dbReference>
<gene>
    <name evidence="1" type="ORF">JBW_00667</name>
</gene>
<accession>I8TS14</accession>
<dbReference type="InterPro" id="IPR001451">
    <property type="entry name" value="Hexapep"/>
</dbReference>
<dbReference type="PANTHER" id="PTHR43300:SF11">
    <property type="entry name" value="ACETYLTRANSFERASE RV3034C-RELATED"/>
    <property type="match status" value="1"/>
</dbReference>
<dbReference type="GO" id="GO:0016740">
    <property type="term" value="F:transferase activity"/>
    <property type="evidence" value="ECO:0007669"/>
    <property type="project" value="UniProtKB-KW"/>
</dbReference>
<dbReference type="InterPro" id="IPR050179">
    <property type="entry name" value="Trans_hexapeptide_repeat"/>
</dbReference>
<dbReference type="Proteomes" id="UP000005361">
    <property type="component" value="Chromosome"/>
</dbReference>
<organism evidence="1 2">
    <name type="scientific">Pelosinus fermentans JBW45</name>
    <dbReference type="NCBI Taxonomy" id="1192197"/>
    <lineage>
        <taxon>Bacteria</taxon>
        <taxon>Bacillati</taxon>
        <taxon>Bacillota</taxon>
        <taxon>Negativicutes</taxon>
        <taxon>Selenomonadales</taxon>
        <taxon>Sporomusaceae</taxon>
        <taxon>Pelosinus</taxon>
    </lineage>
</organism>
<dbReference type="InterPro" id="IPR011004">
    <property type="entry name" value="Trimer_LpxA-like_sf"/>
</dbReference>
<dbReference type="Pfam" id="PF00132">
    <property type="entry name" value="Hexapep"/>
    <property type="match status" value="1"/>
</dbReference>
<dbReference type="HOGENOM" id="CLU_051638_5_1_9"/>
<dbReference type="SUPFAM" id="SSF51161">
    <property type="entry name" value="Trimeric LpxA-like enzymes"/>
    <property type="match status" value="1"/>
</dbReference>
<sequence length="205" mass="23461">MLINIILKIYGYLRADLLRKILLKFILKVENGQAWSNTVRKIYRQYYRIEIGYGTYGGAFDYNKIASGTVFGNYCSVANNVYALNGNHPIAYFSQHPMFYNPHLKFVSEEQIQRTKLVIGHDVWIGANVIILPSVKKIGNGAVIGAGAVVTKDIEAYQVCAGNPARLIKYRFSQSVIQKLEKSEWWLLDKNNLFTSREKIQNYIK</sequence>